<comment type="subunit">
    <text evidence="3">Binds to multiple calmodulin (CaM) in the presence of Ca(2+) and CaM-like proteins.</text>
</comment>
<proteinExistence type="inferred from homology"/>
<dbReference type="PANTHER" id="PTHR32295:SF10">
    <property type="entry name" value="PROTEIN IQ-DOMAIN 25"/>
    <property type="match status" value="1"/>
</dbReference>
<evidence type="ECO:0000256" key="2">
    <source>
        <dbReference type="ARBA" id="ARBA00024341"/>
    </source>
</evidence>
<name>A0ABC8TTB1_9AQUA</name>
<dbReference type="Proteomes" id="UP001642360">
    <property type="component" value="Unassembled WGS sequence"/>
</dbReference>
<evidence type="ECO:0000256" key="1">
    <source>
        <dbReference type="ARBA" id="ARBA00022860"/>
    </source>
</evidence>
<evidence type="ECO:0000256" key="4">
    <source>
        <dbReference type="SAM" id="MobiDB-lite"/>
    </source>
</evidence>
<dbReference type="EMBL" id="CAUOFW020006057">
    <property type="protein sequence ID" value="CAK9172718.1"/>
    <property type="molecule type" value="Genomic_DNA"/>
</dbReference>
<accession>A0ABC8TTB1</accession>
<gene>
    <name evidence="6" type="ORF">ILEXP_LOCUS42397</name>
</gene>
<dbReference type="GO" id="GO:0005516">
    <property type="term" value="F:calmodulin binding"/>
    <property type="evidence" value="ECO:0007669"/>
    <property type="project" value="UniProtKB-KW"/>
</dbReference>
<reference evidence="6 7" key="1">
    <citation type="submission" date="2024-02" db="EMBL/GenBank/DDBJ databases">
        <authorList>
            <person name="Vignale AGUSTIN F."/>
            <person name="Sosa J E."/>
            <person name="Modenutti C."/>
        </authorList>
    </citation>
    <scope>NUCLEOTIDE SEQUENCE [LARGE SCALE GENOMIC DNA]</scope>
</reference>
<dbReference type="PANTHER" id="PTHR32295">
    <property type="entry name" value="IQ-DOMAIN 5-RELATED"/>
    <property type="match status" value="1"/>
</dbReference>
<feature type="region of interest" description="Disordered" evidence="4">
    <location>
        <begin position="354"/>
        <end position="373"/>
    </location>
</feature>
<dbReference type="CDD" id="cd23767">
    <property type="entry name" value="IQCD"/>
    <property type="match status" value="1"/>
</dbReference>
<keyword evidence="7" id="KW-1185">Reference proteome</keyword>
<evidence type="ECO:0000259" key="5">
    <source>
        <dbReference type="Pfam" id="PF13178"/>
    </source>
</evidence>
<dbReference type="Gene3D" id="1.20.5.190">
    <property type="match status" value="1"/>
</dbReference>
<keyword evidence="1" id="KW-0112">Calmodulin-binding</keyword>
<dbReference type="InterPro" id="IPR025064">
    <property type="entry name" value="DUF4005"/>
</dbReference>
<dbReference type="PROSITE" id="PS50096">
    <property type="entry name" value="IQ"/>
    <property type="match status" value="2"/>
</dbReference>
<feature type="domain" description="DUF4005" evidence="5">
    <location>
        <begin position="310"/>
        <end position="391"/>
    </location>
</feature>
<comment type="caution">
    <text evidence="6">The sequence shown here is derived from an EMBL/GenBank/DDBJ whole genome shotgun (WGS) entry which is preliminary data.</text>
</comment>
<dbReference type="AlphaFoldDB" id="A0ABC8TTB1"/>
<dbReference type="Pfam" id="PF00612">
    <property type="entry name" value="IQ"/>
    <property type="match status" value="2"/>
</dbReference>
<dbReference type="InterPro" id="IPR000048">
    <property type="entry name" value="IQ_motif_EF-hand-BS"/>
</dbReference>
<dbReference type="SMART" id="SM00015">
    <property type="entry name" value="IQ"/>
    <property type="match status" value="2"/>
</dbReference>
<comment type="similarity">
    <text evidence="2">Belongs to the IQD family.</text>
</comment>
<protein>
    <recommendedName>
        <fullName evidence="5">DUF4005 domain-containing protein</fullName>
    </recommendedName>
</protein>
<evidence type="ECO:0000313" key="7">
    <source>
        <dbReference type="Proteomes" id="UP001642360"/>
    </source>
</evidence>
<evidence type="ECO:0000313" key="6">
    <source>
        <dbReference type="EMBL" id="CAK9172718.1"/>
    </source>
</evidence>
<sequence length="434" mass="48277">MGRATRWLKGLFGIKREKEQKENTNPNDGKEKKLWVLGHSGRDCDGLCQNPSTIPPNITASEAAWLKSFYSENEKEQNKHAIAVAAATAAAADAAVAAAKAAVAVVRLTSQGRGTMFGGEKWAAVKIQTVFRGFLARKALRALKGLVKLQALVRGYLVRKQATATLHSMQALIRAQASVRAQRTRGIIQNDENFQPQFRARKSVFEDTRSEHTMSSHSRRLSASFETAINAIDESPKIVEVDTGRPKSRSRRSSTWVSDSGYDPYGQTLSSPFPSRFPARLSIPDCRNCHDSGWGLIGDECRFSTAQSTPRFANSCGSNDPVTPAKSVCVDSFFRQYANYPNYMANTKSFKAKLRSQSAPKQRPEPGPKKRLSLNEMMDSRNSLSGVRMQKSCSQVQEVINFKNAVMGKLERSTYFVRDQTTERLSYGREMVRD</sequence>
<dbReference type="Pfam" id="PF13178">
    <property type="entry name" value="DUF4005"/>
    <property type="match status" value="1"/>
</dbReference>
<organism evidence="6 7">
    <name type="scientific">Ilex paraguariensis</name>
    <name type="common">yerba mate</name>
    <dbReference type="NCBI Taxonomy" id="185542"/>
    <lineage>
        <taxon>Eukaryota</taxon>
        <taxon>Viridiplantae</taxon>
        <taxon>Streptophyta</taxon>
        <taxon>Embryophyta</taxon>
        <taxon>Tracheophyta</taxon>
        <taxon>Spermatophyta</taxon>
        <taxon>Magnoliopsida</taxon>
        <taxon>eudicotyledons</taxon>
        <taxon>Gunneridae</taxon>
        <taxon>Pentapetalae</taxon>
        <taxon>asterids</taxon>
        <taxon>campanulids</taxon>
        <taxon>Aquifoliales</taxon>
        <taxon>Aquifoliaceae</taxon>
        <taxon>Ilex</taxon>
    </lineage>
</organism>
<evidence type="ECO:0000256" key="3">
    <source>
        <dbReference type="ARBA" id="ARBA00024378"/>
    </source>
</evidence>